<dbReference type="AlphaFoldDB" id="A0A5A9N1L0"/>
<dbReference type="Gene3D" id="3.40.50.12160">
    <property type="entry name" value="Methylthiotransferase, N-terminal domain"/>
    <property type="match status" value="1"/>
</dbReference>
<name>A0A5A9N1L0_9TELE</name>
<dbReference type="EMBL" id="SOYY01000024">
    <property type="protein sequence ID" value="KAA0702911.1"/>
    <property type="molecule type" value="Genomic_DNA"/>
</dbReference>
<dbReference type="Proteomes" id="UP000324632">
    <property type="component" value="Chromosome 24"/>
</dbReference>
<sequence>MLSEPFSIFFCNSFRCVSGFDPISWRHHHEYVMFAHLINKRVCKNRNDEDSSDADLWLLNSCTVKNPAEDHFRNSINQVCVMSDGGLRLSECGTWINYSLANQNGLHGRHRTNICVVTAAGRFHPN</sequence>
<gene>
    <name evidence="1" type="ORF">E1301_Tti013326</name>
</gene>
<protein>
    <submittedName>
        <fullName evidence="1">Threonylcarbamoyladenosine tRNA methylthiotransferase</fullName>
    </submittedName>
</protein>
<evidence type="ECO:0000313" key="2">
    <source>
        <dbReference type="Proteomes" id="UP000324632"/>
    </source>
</evidence>
<keyword evidence="1" id="KW-0808">Transferase</keyword>
<reference evidence="1 2" key="1">
    <citation type="journal article" date="2019" name="Mol. Ecol. Resour.">
        <title>Chromosome-level genome assembly of Triplophysa tibetana, a fish adapted to the harsh high-altitude environment of the Tibetan Plateau.</title>
        <authorList>
            <person name="Yang X."/>
            <person name="Liu H."/>
            <person name="Ma Z."/>
            <person name="Zou Y."/>
            <person name="Zou M."/>
            <person name="Mao Y."/>
            <person name="Li X."/>
            <person name="Wang H."/>
            <person name="Chen T."/>
            <person name="Wang W."/>
            <person name="Yang R."/>
        </authorList>
    </citation>
    <scope>NUCLEOTIDE SEQUENCE [LARGE SCALE GENOMIC DNA]</scope>
    <source>
        <strain evidence="1">TTIB1903HZAU</strain>
        <tissue evidence="1">Muscle</tissue>
    </source>
</reference>
<proteinExistence type="predicted"/>
<comment type="caution">
    <text evidence="1">The sequence shown here is derived from an EMBL/GenBank/DDBJ whole genome shotgun (WGS) entry which is preliminary data.</text>
</comment>
<organism evidence="1 2">
    <name type="scientific">Triplophysa tibetana</name>
    <dbReference type="NCBI Taxonomy" id="1572043"/>
    <lineage>
        <taxon>Eukaryota</taxon>
        <taxon>Metazoa</taxon>
        <taxon>Chordata</taxon>
        <taxon>Craniata</taxon>
        <taxon>Vertebrata</taxon>
        <taxon>Euteleostomi</taxon>
        <taxon>Actinopterygii</taxon>
        <taxon>Neopterygii</taxon>
        <taxon>Teleostei</taxon>
        <taxon>Ostariophysi</taxon>
        <taxon>Cypriniformes</taxon>
        <taxon>Nemacheilidae</taxon>
        <taxon>Triplophysa</taxon>
    </lineage>
</organism>
<dbReference type="GO" id="GO:0016740">
    <property type="term" value="F:transferase activity"/>
    <property type="evidence" value="ECO:0007669"/>
    <property type="project" value="UniProtKB-KW"/>
</dbReference>
<dbReference type="InterPro" id="IPR038135">
    <property type="entry name" value="Methylthiotransferase_N_sf"/>
</dbReference>
<evidence type="ECO:0000313" key="1">
    <source>
        <dbReference type="EMBL" id="KAA0702911.1"/>
    </source>
</evidence>
<keyword evidence="2" id="KW-1185">Reference proteome</keyword>
<accession>A0A5A9N1L0</accession>